<dbReference type="SUPFAM" id="SSF56112">
    <property type="entry name" value="Protein kinase-like (PK-like)"/>
    <property type="match status" value="1"/>
</dbReference>
<comment type="caution">
    <text evidence="1">The sequence shown here is derived from an EMBL/GenBank/DDBJ whole genome shotgun (WGS) entry which is preliminary data.</text>
</comment>
<evidence type="ECO:0000313" key="2">
    <source>
        <dbReference type="Proteomes" id="UP001230156"/>
    </source>
</evidence>
<dbReference type="EMBL" id="JAUYVI010000001">
    <property type="protein sequence ID" value="MDQ7246699.1"/>
    <property type="molecule type" value="Genomic_DNA"/>
</dbReference>
<dbReference type="Proteomes" id="UP001230156">
    <property type="component" value="Unassembled WGS sequence"/>
</dbReference>
<name>A0ABU0YG43_9PROT</name>
<proteinExistence type="predicted"/>
<gene>
    <name evidence="1" type="ORF">Q8A70_03440</name>
</gene>
<evidence type="ECO:0008006" key="3">
    <source>
        <dbReference type="Google" id="ProtNLM"/>
    </source>
</evidence>
<sequence length="427" mass="47206">MAKAGKTAEAEAVVAALIAEEFRRPVRSLSINRDAYSLNSLNGFVTTDAGAFFFKFHQEEGEDRMSGEYYRARLLAEAGLPVDLPVETSTKPGRQILLYRLRKDRRLAEVARDLDAERDPAKLAPVIEAQAALDRAVAEVYLRTLHPITAEQSRGEPIHRLFHERLRDFDRPGVIGGRFAAFYRDQDFVLPGVTLNWRALRGLRISFNGVTYRDSLGALFDAAFTGLEPGRFEGLGVTAHGDAHNANVWYEENEQPPRLSLFDPAFAGTHVPALLAEVKPTFHNIFAHPFWLYEPQVAATRFRANVERRGDVLAIETDWALSPLRTAFLERKAALLWRPLLAAMQARDQLPQDWRRLVKLALFCCPTLVMNLRANGTTPGAGAHNPVSSAIGLGIAAMMGSVPLEGAGDVLSAFLDSIEPNGSGRKP</sequence>
<reference evidence="2" key="1">
    <citation type="submission" date="2023-08" db="EMBL/GenBank/DDBJ databases">
        <title>Rhodospirillaceae gen. nov., a novel taxon isolated from the Yangtze River Yuezi River estuary sludge.</title>
        <authorList>
            <person name="Ruan L."/>
        </authorList>
    </citation>
    <scope>NUCLEOTIDE SEQUENCE [LARGE SCALE GENOMIC DNA]</scope>
    <source>
        <strain evidence="2">R-7</strain>
    </source>
</reference>
<protein>
    <recommendedName>
        <fullName evidence="3">Aminoglycoside phosphotransferase domain-containing protein</fullName>
    </recommendedName>
</protein>
<organism evidence="1 2">
    <name type="scientific">Dongia sedimenti</name>
    <dbReference type="NCBI Taxonomy" id="3064282"/>
    <lineage>
        <taxon>Bacteria</taxon>
        <taxon>Pseudomonadati</taxon>
        <taxon>Pseudomonadota</taxon>
        <taxon>Alphaproteobacteria</taxon>
        <taxon>Rhodospirillales</taxon>
        <taxon>Dongiaceae</taxon>
        <taxon>Dongia</taxon>
    </lineage>
</organism>
<keyword evidence="2" id="KW-1185">Reference proteome</keyword>
<dbReference type="InterPro" id="IPR011009">
    <property type="entry name" value="Kinase-like_dom_sf"/>
</dbReference>
<accession>A0ABU0YG43</accession>
<evidence type="ECO:0000313" key="1">
    <source>
        <dbReference type="EMBL" id="MDQ7246699.1"/>
    </source>
</evidence>
<dbReference type="RefSeq" id="WP_379954090.1">
    <property type="nucleotide sequence ID" value="NZ_JAUYVI010000001.1"/>
</dbReference>